<dbReference type="HOGENOM" id="CLU_3351196_0_0_1"/>
<dbReference type="Proteomes" id="UP000007978">
    <property type="component" value="Chromosome 2"/>
</dbReference>
<dbReference type="EMBL" id="AFNW01000113">
    <property type="protein sequence ID" value="EKJ74234.1"/>
    <property type="molecule type" value="Genomic_DNA"/>
</dbReference>
<evidence type="ECO:0000313" key="2">
    <source>
        <dbReference type="Proteomes" id="UP000007978"/>
    </source>
</evidence>
<accession>K3VIT3</accession>
<organism evidence="1 2">
    <name type="scientific">Fusarium pseudograminearum (strain CS3096)</name>
    <name type="common">Wheat and barley crown-rot fungus</name>
    <dbReference type="NCBI Taxonomy" id="1028729"/>
    <lineage>
        <taxon>Eukaryota</taxon>
        <taxon>Fungi</taxon>
        <taxon>Dikarya</taxon>
        <taxon>Ascomycota</taxon>
        <taxon>Pezizomycotina</taxon>
        <taxon>Sordariomycetes</taxon>
        <taxon>Hypocreomycetidae</taxon>
        <taxon>Hypocreales</taxon>
        <taxon>Nectriaceae</taxon>
        <taxon>Fusarium</taxon>
    </lineage>
</organism>
<dbReference type="GeneID" id="20364149"/>
<name>K3VIT3_FUSPC</name>
<protein>
    <submittedName>
        <fullName evidence="1">Uncharacterized protein</fullName>
    </submittedName>
</protein>
<comment type="caution">
    <text evidence="1">The sequence shown here is derived from an EMBL/GenBank/DDBJ whole genome shotgun (WGS) entry which is preliminary data.</text>
</comment>
<sequence length="37" mass="4001">MSDHDKTTSSPTPVDKREVVYHVCICDASPTVVVVAI</sequence>
<dbReference type="KEGG" id="fpu:FPSE_05531"/>
<dbReference type="OrthoDB" id="10409946at2759"/>
<dbReference type="RefSeq" id="XP_009256924.1">
    <property type="nucleotide sequence ID" value="XM_009258649.1"/>
</dbReference>
<proteinExistence type="predicted"/>
<evidence type="ECO:0000313" key="1">
    <source>
        <dbReference type="EMBL" id="EKJ74234.1"/>
    </source>
</evidence>
<keyword evidence="2" id="KW-1185">Reference proteome</keyword>
<dbReference type="AlphaFoldDB" id="K3VIT3"/>
<gene>
    <name evidence="1" type="ORF">FPSE_05531</name>
</gene>
<reference evidence="1 2" key="1">
    <citation type="journal article" date="2012" name="PLoS Pathog.">
        <title>Comparative pathogenomics reveals horizontally acquired novel virulence genes in fungi infecting cereal hosts.</title>
        <authorList>
            <person name="Gardiner D.M."/>
            <person name="McDonald M.C."/>
            <person name="Covarelli L."/>
            <person name="Solomon P.S."/>
            <person name="Rusu A.G."/>
            <person name="Marshall M."/>
            <person name="Kazan K."/>
            <person name="Chakraborty S."/>
            <person name="McDonald B.A."/>
            <person name="Manners J.M."/>
        </authorList>
    </citation>
    <scope>NUCLEOTIDE SEQUENCE [LARGE SCALE GENOMIC DNA]</scope>
    <source>
        <strain evidence="1 2">CS3096</strain>
    </source>
</reference>